<dbReference type="InterPro" id="IPR004358">
    <property type="entry name" value="Sig_transdc_His_kin-like_C"/>
</dbReference>
<evidence type="ECO:0000256" key="5">
    <source>
        <dbReference type="ARBA" id="ARBA00022741"/>
    </source>
</evidence>
<dbReference type="EC" id="2.7.13.3" evidence="2"/>
<dbReference type="SUPFAM" id="SSF47384">
    <property type="entry name" value="Homodimeric domain of signal transducing histidine kinase"/>
    <property type="match status" value="1"/>
</dbReference>
<evidence type="ECO:0000256" key="3">
    <source>
        <dbReference type="ARBA" id="ARBA00022553"/>
    </source>
</evidence>
<dbReference type="GO" id="GO:0000156">
    <property type="term" value="F:phosphorelay response regulator activity"/>
    <property type="evidence" value="ECO:0007669"/>
    <property type="project" value="TreeGrafter"/>
</dbReference>
<keyword evidence="8" id="KW-0902">Two-component regulatory system</keyword>
<dbReference type="Pfam" id="PF02518">
    <property type="entry name" value="HATPase_c"/>
    <property type="match status" value="1"/>
</dbReference>
<dbReference type="InterPro" id="IPR050351">
    <property type="entry name" value="BphY/WalK/GraS-like"/>
</dbReference>
<evidence type="ECO:0000256" key="1">
    <source>
        <dbReference type="ARBA" id="ARBA00000085"/>
    </source>
</evidence>
<dbReference type="Pfam" id="PF00512">
    <property type="entry name" value="HisKA"/>
    <property type="match status" value="1"/>
</dbReference>
<dbReference type="SUPFAM" id="SSF55874">
    <property type="entry name" value="ATPase domain of HSP90 chaperone/DNA topoisomerase II/histidine kinase"/>
    <property type="match status" value="1"/>
</dbReference>
<evidence type="ECO:0000256" key="9">
    <source>
        <dbReference type="SAM" id="Phobius"/>
    </source>
</evidence>
<protein>
    <recommendedName>
        <fullName evidence="2">histidine kinase</fullName>
        <ecNumber evidence="2">2.7.13.3</ecNumber>
    </recommendedName>
</protein>
<organism evidence="11 12">
    <name type="scientific">Paracoccus caeni</name>
    <dbReference type="NCBI Taxonomy" id="657651"/>
    <lineage>
        <taxon>Bacteria</taxon>
        <taxon>Pseudomonadati</taxon>
        <taxon>Pseudomonadota</taxon>
        <taxon>Alphaproteobacteria</taxon>
        <taxon>Rhodobacterales</taxon>
        <taxon>Paracoccaceae</taxon>
        <taxon>Paracoccus</taxon>
    </lineage>
</organism>
<evidence type="ECO:0000313" key="12">
    <source>
        <dbReference type="Proteomes" id="UP000640485"/>
    </source>
</evidence>
<dbReference type="InterPro" id="IPR036097">
    <property type="entry name" value="HisK_dim/P_sf"/>
</dbReference>
<keyword evidence="9" id="KW-0472">Membrane</keyword>
<dbReference type="AlphaFoldDB" id="A0A934SH24"/>
<dbReference type="InterPro" id="IPR005467">
    <property type="entry name" value="His_kinase_dom"/>
</dbReference>
<keyword evidence="4" id="KW-0808">Transferase</keyword>
<keyword evidence="12" id="KW-1185">Reference proteome</keyword>
<accession>A0A934SH24</accession>
<keyword evidence="6 11" id="KW-0418">Kinase</keyword>
<dbReference type="GO" id="GO:0007234">
    <property type="term" value="P:osmosensory signaling via phosphorelay pathway"/>
    <property type="evidence" value="ECO:0007669"/>
    <property type="project" value="TreeGrafter"/>
</dbReference>
<comment type="catalytic activity">
    <reaction evidence="1">
        <text>ATP + protein L-histidine = ADP + protein N-phospho-L-histidine.</text>
        <dbReference type="EC" id="2.7.13.3"/>
    </reaction>
</comment>
<dbReference type="CDD" id="cd00082">
    <property type="entry name" value="HisKA"/>
    <property type="match status" value="1"/>
</dbReference>
<evidence type="ECO:0000256" key="8">
    <source>
        <dbReference type="ARBA" id="ARBA00023012"/>
    </source>
</evidence>
<feature type="transmembrane region" description="Helical" evidence="9">
    <location>
        <begin position="168"/>
        <end position="191"/>
    </location>
</feature>
<gene>
    <name evidence="11" type="ORF">JJJ17_17455</name>
</gene>
<evidence type="ECO:0000313" key="11">
    <source>
        <dbReference type="EMBL" id="MBK4217722.1"/>
    </source>
</evidence>
<dbReference type="PRINTS" id="PR00344">
    <property type="entry name" value="BCTRLSENSOR"/>
</dbReference>
<evidence type="ECO:0000256" key="6">
    <source>
        <dbReference type="ARBA" id="ARBA00022777"/>
    </source>
</evidence>
<dbReference type="Proteomes" id="UP000640485">
    <property type="component" value="Unassembled WGS sequence"/>
</dbReference>
<dbReference type="FunFam" id="3.30.565.10:FF:000006">
    <property type="entry name" value="Sensor histidine kinase WalK"/>
    <property type="match status" value="1"/>
</dbReference>
<reference evidence="11" key="1">
    <citation type="submission" date="2021-01" db="EMBL/GenBank/DDBJ databases">
        <title>Paracoccus amoyensis sp. nov., isolated from the surface seawater along the coast of Xiamen Island, China.</title>
        <authorList>
            <person name="Lyu L."/>
        </authorList>
    </citation>
    <scope>NUCLEOTIDE SEQUENCE</scope>
    <source>
        <strain evidence="11">MJ17</strain>
    </source>
</reference>
<keyword evidence="3" id="KW-0597">Phosphoprotein</keyword>
<evidence type="ECO:0000256" key="7">
    <source>
        <dbReference type="ARBA" id="ARBA00022840"/>
    </source>
</evidence>
<keyword evidence="5" id="KW-0547">Nucleotide-binding</keyword>
<dbReference type="PROSITE" id="PS50109">
    <property type="entry name" value="HIS_KIN"/>
    <property type="match status" value="1"/>
</dbReference>
<dbReference type="GO" id="GO:0030295">
    <property type="term" value="F:protein kinase activator activity"/>
    <property type="evidence" value="ECO:0007669"/>
    <property type="project" value="TreeGrafter"/>
</dbReference>
<dbReference type="InterPro" id="IPR003594">
    <property type="entry name" value="HATPase_dom"/>
</dbReference>
<dbReference type="RefSeq" id="WP_200688760.1">
    <property type="nucleotide sequence ID" value="NZ_JAEPRQ010000008.1"/>
</dbReference>
<evidence type="ECO:0000256" key="2">
    <source>
        <dbReference type="ARBA" id="ARBA00012438"/>
    </source>
</evidence>
<dbReference type="PANTHER" id="PTHR42878">
    <property type="entry name" value="TWO-COMPONENT HISTIDINE KINASE"/>
    <property type="match status" value="1"/>
</dbReference>
<name>A0A934SH24_9RHOB</name>
<dbReference type="PANTHER" id="PTHR42878:SF7">
    <property type="entry name" value="SENSOR HISTIDINE KINASE GLRK"/>
    <property type="match status" value="1"/>
</dbReference>
<dbReference type="CDD" id="cd00075">
    <property type="entry name" value="HATPase"/>
    <property type="match status" value="1"/>
</dbReference>
<dbReference type="Gene3D" id="1.10.287.130">
    <property type="match status" value="1"/>
</dbReference>
<proteinExistence type="predicted"/>
<dbReference type="GO" id="GO:0005524">
    <property type="term" value="F:ATP binding"/>
    <property type="evidence" value="ECO:0007669"/>
    <property type="project" value="UniProtKB-KW"/>
</dbReference>
<dbReference type="SMART" id="SM00387">
    <property type="entry name" value="HATPase_c"/>
    <property type="match status" value="1"/>
</dbReference>
<evidence type="ECO:0000256" key="4">
    <source>
        <dbReference type="ARBA" id="ARBA00022679"/>
    </source>
</evidence>
<sequence length="481" mass="53922">MRRSGPILAVLTICSFVVLLGYSLFQLVQINQELRNDLAESNVWAATQAEREAQALLLALHDMELHRSTIDDVQLQFEILYSRIDLLIDLPKLNYFHEFDVTPLLSKVAADMVEMDHIIFADDPDTAAIVGQSTRLTQMLKNLRQLSFSTATGERADRLERRERQVSVVQLLLLGAVGAFLSGVIMAALLWRNMRRAIRTQDELAQHRDSLESTISIRTRELRDALSTERKAKEVYKSFIVTVAHQFRTPVSIIHMIAQRQLRTEDDSLTERLRTKFSRIFEAAVRLDRILDNFLVAANAEGKDITLARRQVDIQHLVASAVEQARLAYPDRNFVLDASDQIIEAEADPILLEQVFINILSNAVKYSDAPSVITVSLRKEDGQVLCSISDEGMGIPEGAGSSIFEPYFRASNAHHFPGIGVGLSLARDIVDMHGGSIDCVSEESKGSRFTISFPASREKLNAPAADFRNDPLRRGRTVPSR</sequence>
<comment type="caution">
    <text evidence="11">The sequence shown here is derived from an EMBL/GenBank/DDBJ whole genome shotgun (WGS) entry which is preliminary data.</text>
</comment>
<dbReference type="EMBL" id="JAEPRQ010000008">
    <property type="protein sequence ID" value="MBK4217722.1"/>
    <property type="molecule type" value="Genomic_DNA"/>
</dbReference>
<dbReference type="InterPro" id="IPR003661">
    <property type="entry name" value="HisK_dim/P_dom"/>
</dbReference>
<evidence type="ECO:0000259" key="10">
    <source>
        <dbReference type="PROSITE" id="PS50109"/>
    </source>
</evidence>
<keyword evidence="7" id="KW-0067">ATP-binding</keyword>
<feature type="transmembrane region" description="Helical" evidence="9">
    <location>
        <begin position="6"/>
        <end position="25"/>
    </location>
</feature>
<keyword evidence="9" id="KW-1133">Transmembrane helix</keyword>
<dbReference type="InterPro" id="IPR036890">
    <property type="entry name" value="HATPase_C_sf"/>
</dbReference>
<keyword evidence="9" id="KW-0812">Transmembrane</keyword>
<dbReference type="GO" id="GO:0000155">
    <property type="term" value="F:phosphorelay sensor kinase activity"/>
    <property type="evidence" value="ECO:0007669"/>
    <property type="project" value="InterPro"/>
</dbReference>
<feature type="domain" description="Histidine kinase" evidence="10">
    <location>
        <begin position="242"/>
        <end position="457"/>
    </location>
</feature>
<dbReference type="Gene3D" id="3.30.565.10">
    <property type="entry name" value="Histidine kinase-like ATPase, C-terminal domain"/>
    <property type="match status" value="1"/>
</dbReference>